<evidence type="ECO:0000256" key="1">
    <source>
        <dbReference type="SAM" id="MobiDB-lite"/>
    </source>
</evidence>
<dbReference type="HOGENOM" id="CLU_147995_1_0_6"/>
<keyword evidence="2" id="KW-0812">Transmembrane</keyword>
<gene>
    <name evidence="3" type="ordered locus">CJA_1956</name>
</gene>
<feature type="region of interest" description="Disordered" evidence="1">
    <location>
        <begin position="88"/>
        <end position="116"/>
    </location>
</feature>
<name>B3PHG1_CELJU</name>
<accession>B3PHG1</accession>
<feature type="transmembrane region" description="Helical" evidence="2">
    <location>
        <begin position="20"/>
        <end position="49"/>
    </location>
</feature>
<dbReference type="STRING" id="498211.CJA_1956"/>
<evidence type="ECO:0000256" key="2">
    <source>
        <dbReference type="SAM" id="Phobius"/>
    </source>
</evidence>
<dbReference type="KEGG" id="cja:CJA_1956"/>
<dbReference type="AlphaFoldDB" id="B3PHG1"/>
<dbReference type="InterPro" id="IPR025498">
    <property type="entry name" value="DUF4389"/>
</dbReference>
<keyword evidence="2" id="KW-1133">Transmembrane helix</keyword>
<organism evidence="3 4">
    <name type="scientific">Cellvibrio japonicus (strain Ueda107)</name>
    <name type="common">Pseudomonas fluorescens subsp. cellulosa</name>
    <dbReference type="NCBI Taxonomy" id="498211"/>
    <lineage>
        <taxon>Bacteria</taxon>
        <taxon>Pseudomonadati</taxon>
        <taxon>Pseudomonadota</taxon>
        <taxon>Gammaproteobacteria</taxon>
        <taxon>Cellvibrionales</taxon>
        <taxon>Cellvibrionaceae</taxon>
        <taxon>Cellvibrio</taxon>
    </lineage>
</organism>
<dbReference type="eggNOG" id="ENOG50332F0">
    <property type="taxonomic scope" value="Bacteria"/>
</dbReference>
<dbReference type="Proteomes" id="UP000001036">
    <property type="component" value="Chromosome"/>
</dbReference>
<dbReference type="Pfam" id="PF14333">
    <property type="entry name" value="DUF4389"/>
    <property type="match status" value="1"/>
</dbReference>
<keyword evidence="4" id="KW-1185">Reference proteome</keyword>
<evidence type="ECO:0000313" key="4">
    <source>
        <dbReference type="Proteomes" id="UP000001036"/>
    </source>
</evidence>
<evidence type="ECO:0000313" key="3">
    <source>
        <dbReference type="EMBL" id="ACE85054.1"/>
    </source>
</evidence>
<proteinExistence type="predicted"/>
<protein>
    <submittedName>
        <fullName evidence="3">Possible lipase</fullName>
    </submittedName>
</protein>
<keyword evidence="2" id="KW-0472">Membrane</keyword>
<sequence>MDNEQLKSNLTSSKHWFRLIFMLLFAAILQLASLIMWVLVILQFLFSLITGQDNVHLRRFGHSLSTYIYEVLRFLCYSSEEKPFPFADWPEAPAAESEQAENKEPEQLPADETANK</sequence>
<reference evidence="3 4" key="1">
    <citation type="journal article" date="2008" name="J. Bacteriol.">
        <title>Insights into plant cell wall degradation from the genome sequence of the soil bacterium Cellvibrio japonicus.</title>
        <authorList>
            <person name="Deboy R.T."/>
            <person name="Mongodin E.F."/>
            <person name="Fouts D.E."/>
            <person name="Tailford L.E."/>
            <person name="Khouri H."/>
            <person name="Emerson J.B."/>
            <person name="Mohamoud Y."/>
            <person name="Watkins K."/>
            <person name="Henrissat B."/>
            <person name="Gilbert H.J."/>
            <person name="Nelson K.E."/>
        </authorList>
    </citation>
    <scope>NUCLEOTIDE SEQUENCE [LARGE SCALE GENOMIC DNA]</scope>
    <source>
        <strain evidence="3 4">Ueda107</strain>
    </source>
</reference>
<dbReference type="EMBL" id="CP000934">
    <property type="protein sequence ID" value="ACE85054.1"/>
    <property type="molecule type" value="Genomic_DNA"/>
</dbReference>
<dbReference type="RefSeq" id="WP_012487570.1">
    <property type="nucleotide sequence ID" value="NC_010995.1"/>
</dbReference>